<sequence>MHLACFVPIQRRLEITFFSHVHTRLRFGLNCLHFVMSLGWLALGKLNFYGQSNHCRRNPLRL</sequence>
<accession>A0A9Q0FUN5</accession>
<dbReference type="AlphaFoldDB" id="A0A9Q0FUN5"/>
<name>A0A9Q0FUN5_9ROSI</name>
<gene>
    <name evidence="1" type="ORF">Tsubulata_042135</name>
</gene>
<evidence type="ECO:0000313" key="2">
    <source>
        <dbReference type="Proteomes" id="UP001141552"/>
    </source>
</evidence>
<proteinExistence type="predicted"/>
<dbReference type="EMBL" id="JAKUCV010003616">
    <property type="protein sequence ID" value="KAJ4838204.1"/>
    <property type="molecule type" value="Genomic_DNA"/>
</dbReference>
<protein>
    <submittedName>
        <fullName evidence="1">Uncharacterized protein</fullName>
    </submittedName>
</protein>
<organism evidence="1 2">
    <name type="scientific">Turnera subulata</name>
    <dbReference type="NCBI Taxonomy" id="218843"/>
    <lineage>
        <taxon>Eukaryota</taxon>
        <taxon>Viridiplantae</taxon>
        <taxon>Streptophyta</taxon>
        <taxon>Embryophyta</taxon>
        <taxon>Tracheophyta</taxon>
        <taxon>Spermatophyta</taxon>
        <taxon>Magnoliopsida</taxon>
        <taxon>eudicotyledons</taxon>
        <taxon>Gunneridae</taxon>
        <taxon>Pentapetalae</taxon>
        <taxon>rosids</taxon>
        <taxon>fabids</taxon>
        <taxon>Malpighiales</taxon>
        <taxon>Passifloraceae</taxon>
        <taxon>Turnera</taxon>
    </lineage>
</organism>
<reference evidence="1" key="1">
    <citation type="submission" date="2022-02" db="EMBL/GenBank/DDBJ databases">
        <authorList>
            <person name="Henning P.M."/>
            <person name="McCubbin A.G."/>
            <person name="Shore J.S."/>
        </authorList>
    </citation>
    <scope>NUCLEOTIDE SEQUENCE</scope>
    <source>
        <strain evidence="1">F60SS</strain>
        <tissue evidence="1">Leaves</tissue>
    </source>
</reference>
<reference evidence="1" key="2">
    <citation type="journal article" date="2023" name="Plants (Basel)">
        <title>Annotation of the Turnera subulata (Passifloraceae) Draft Genome Reveals the S-Locus Evolved after the Divergence of Turneroideae from Passifloroideae in a Stepwise Manner.</title>
        <authorList>
            <person name="Henning P.M."/>
            <person name="Roalson E.H."/>
            <person name="Mir W."/>
            <person name="McCubbin A.G."/>
            <person name="Shore J.S."/>
        </authorList>
    </citation>
    <scope>NUCLEOTIDE SEQUENCE</scope>
    <source>
        <strain evidence="1">F60SS</strain>
    </source>
</reference>
<keyword evidence="2" id="KW-1185">Reference proteome</keyword>
<evidence type="ECO:0000313" key="1">
    <source>
        <dbReference type="EMBL" id="KAJ4838204.1"/>
    </source>
</evidence>
<comment type="caution">
    <text evidence="1">The sequence shown here is derived from an EMBL/GenBank/DDBJ whole genome shotgun (WGS) entry which is preliminary data.</text>
</comment>
<dbReference type="Proteomes" id="UP001141552">
    <property type="component" value="Unassembled WGS sequence"/>
</dbReference>